<dbReference type="PANTHER" id="PTHR38469">
    <property type="entry name" value="PERIPLASMIC PEPTIDASE SUBFAMILY S1B"/>
    <property type="match status" value="1"/>
</dbReference>
<dbReference type="AlphaFoldDB" id="A0A941BLS6"/>
<dbReference type="GO" id="GO:0008239">
    <property type="term" value="F:dipeptidyl-peptidase activity"/>
    <property type="evidence" value="ECO:0007669"/>
    <property type="project" value="UniProtKB-UniRule"/>
</dbReference>
<dbReference type="Pfam" id="PF10459">
    <property type="entry name" value="Peptidase_S46"/>
    <property type="match status" value="1"/>
</dbReference>
<dbReference type="InterPro" id="IPR009003">
    <property type="entry name" value="Peptidase_S1_PA"/>
</dbReference>
<dbReference type="GO" id="GO:0043171">
    <property type="term" value="P:peptide catabolic process"/>
    <property type="evidence" value="ECO:0007669"/>
    <property type="project" value="UniProtKB-UniRule"/>
</dbReference>
<evidence type="ECO:0000256" key="4">
    <source>
        <dbReference type="ARBA" id="ARBA00022729"/>
    </source>
</evidence>
<comment type="caution">
    <text evidence="7">The sequence shown here is derived from an EMBL/GenBank/DDBJ whole genome shotgun (WGS) entry which is preliminary data.</text>
</comment>
<evidence type="ECO:0000313" key="7">
    <source>
        <dbReference type="EMBL" id="MBQ0961722.1"/>
    </source>
</evidence>
<dbReference type="RefSeq" id="WP_210804409.1">
    <property type="nucleotide sequence ID" value="NZ_JAGQDE010000037.1"/>
</dbReference>
<dbReference type="EC" id="3.4.14.-" evidence="6"/>
<accession>A0A941BLS6</accession>
<dbReference type="SUPFAM" id="SSF50494">
    <property type="entry name" value="Trypsin-like serine proteases"/>
    <property type="match status" value="1"/>
</dbReference>
<sequence>MWPLDQVPHQAWQRTLGVSPSAALLARLQAASVRLGLDGSGSFVSPQGLVLTNYHVVQSCIEALSTPRRNLAVHGFTAARRTQERRCPDLALRQQIDSRDVSAEVDRAIAAMPATDQAERVRQAEVTRLEAACQQAHPDQVCEVGALHAGARHVLRRYREWDDVRLVWVPEAGAALFGGAADNVAYPRFALDAALLRVHDRRARPLRTPQALRRAAHGARDGDALFVAGFPAESDRLRSVAQAEFAREVTLPQTLAALRAQLDALPQADGSAALRYELDNSYQILAGEWQALQRPALLAQIQHTEQRLRALQTRSGDRADPWAEIARAVALQRALAPQIEALSLDGAALFARASTLVALVAEGALSDAQRLPEYRQARRAELQRSLLAASDGDAAQIQRELAQALHRSRELLGAAHPFVQAALDGREPAAAAAALLADSRLGDATERQRLLAGGAAALAASTDPLLRLAREHWPQRRALLQQQWQQVEQPLAAATRAIGRLAAAMPDELAPDADFSLRLSAGRARGVDTGGRRLPWTTTWGGWWDRADSFDQAAPFQLPPTLARARAHIDPRTPLNLVLDADLAPGYSGSPVVNVQGELVGLLFDGNGGSLGFAWGFDADQARGVAVHAQALQVALSQVYPGRHLLREMGWPATAASTKIQPAPRARHPREKR</sequence>
<keyword evidence="3 6" id="KW-0645">Protease</keyword>
<dbReference type="PANTHER" id="PTHR38469:SF1">
    <property type="entry name" value="PERIPLASMIC PEPTIDASE SUBFAMILY S1B"/>
    <property type="match status" value="1"/>
</dbReference>
<evidence type="ECO:0000256" key="2">
    <source>
        <dbReference type="ARBA" id="ARBA00022438"/>
    </source>
</evidence>
<dbReference type="InterPro" id="IPR043504">
    <property type="entry name" value="Peptidase_S1_PA_chymotrypsin"/>
</dbReference>
<dbReference type="GO" id="GO:0006508">
    <property type="term" value="P:proteolysis"/>
    <property type="evidence" value="ECO:0007669"/>
    <property type="project" value="UniProtKB-KW"/>
</dbReference>
<dbReference type="Gene3D" id="2.40.10.10">
    <property type="entry name" value="Trypsin-like serine proteases"/>
    <property type="match status" value="2"/>
</dbReference>
<organism evidence="7 8">
    <name type="scientific">Ideonella aquatica</name>
    <dbReference type="NCBI Taxonomy" id="2824119"/>
    <lineage>
        <taxon>Bacteria</taxon>
        <taxon>Pseudomonadati</taxon>
        <taxon>Pseudomonadota</taxon>
        <taxon>Betaproteobacteria</taxon>
        <taxon>Burkholderiales</taxon>
        <taxon>Sphaerotilaceae</taxon>
        <taxon>Ideonella</taxon>
    </lineage>
</organism>
<dbReference type="Proteomes" id="UP000678374">
    <property type="component" value="Unassembled WGS sequence"/>
</dbReference>
<proteinExistence type="inferred from homology"/>
<name>A0A941BLS6_9BURK</name>
<evidence type="ECO:0000256" key="6">
    <source>
        <dbReference type="RuleBase" id="RU366067"/>
    </source>
</evidence>
<keyword evidence="2 6" id="KW-0031">Aminopeptidase</keyword>
<reference evidence="7" key="1">
    <citation type="submission" date="2021-04" db="EMBL/GenBank/DDBJ databases">
        <title>The genome sequence of Ideonella sp. 4Y11.</title>
        <authorList>
            <person name="Liu Y."/>
        </authorList>
    </citation>
    <scope>NUCLEOTIDE SEQUENCE</scope>
    <source>
        <strain evidence="7">4Y11</strain>
    </source>
</reference>
<gene>
    <name evidence="7" type="ORF">KAK06_22485</name>
</gene>
<evidence type="ECO:0000256" key="5">
    <source>
        <dbReference type="ARBA" id="ARBA00022801"/>
    </source>
</evidence>
<evidence type="ECO:0000256" key="3">
    <source>
        <dbReference type="ARBA" id="ARBA00022670"/>
    </source>
</evidence>
<comment type="function">
    <text evidence="6">Catalyzes the removal of dipeptides from the N-terminus of oligopeptides.</text>
</comment>
<dbReference type="GO" id="GO:0070009">
    <property type="term" value="F:serine-type aminopeptidase activity"/>
    <property type="evidence" value="ECO:0007669"/>
    <property type="project" value="UniProtKB-UniRule"/>
</dbReference>
<evidence type="ECO:0000313" key="8">
    <source>
        <dbReference type="Proteomes" id="UP000678374"/>
    </source>
</evidence>
<comment type="similarity">
    <text evidence="1 6">Belongs to the peptidase S46 family.</text>
</comment>
<keyword evidence="6" id="KW-0720">Serine protease</keyword>
<dbReference type="EMBL" id="JAGQDE010000037">
    <property type="protein sequence ID" value="MBQ0961722.1"/>
    <property type="molecule type" value="Genomic_DNA"/>
</dbReference>
<evidence type="ECO:0000256" key="1">
    <source>
        <dbReference type="ARBA" id="ARBA00010491"/>
    </source>
</evidence>
<keyword evidence="4" id="KW-0732">Signal</keyword>
<protein>
    <recommendedName>
        <fullName evidence="6">Dipeptidyl-peptidase</fullName>
        <ecNumber evidence="6">3.4.14.-</ecNumber>
    </recommendedName>
</protein>
<keyword evidence="5 6" id="KW-0378">Hydrolase</keyword>
<keyword evidence="8" id="KW-1185">Reference proteome</keyword>
<dbReference type="InterPro" id="IPR019500">
    <property type="entry name" value="Pep_S46"/>
</dbReference>